<dbReference type="EMBL" id="JAYMGO010000009">
    <property type="protein sequence ID" value="KAL1268045.1"/>
    <property type="molecule type" value="Genomic_DNA"/>
</dbReference>
<keyword evidence="2" id="KW-1185">Reference proteome</keyword>
<organism evidence="1 2">
    <name type="scientific">Cirrhinus molitorella</name>
    <name type="common">mud carp</name>
    <dbReference type="NCBI Taxonomy" id="172907"/>
    <lineage>
        <taxon>Eukaryota</taxon>
        <taxon>Metazoa</taxon>
        <taxon>Chordata</taxon>
        <taxon>Craniata</taxon>
        <taxon>Vertebrata</taxon>
        <taxon>Euteleostomi</taxon>
        <taxon>Actinopterygii</taxon>
        <taxon>Neopterygii</taxon>
        <taxon>Teleostei</taxon>
        <taxon>Ostariophysi</taxon>
        <taxon>Cypriniformes</taxon>
        <taxon>Cyprinidae</taxon>
        <taxon>Labeoninae</taxon>
        <taxon>Labeonini</taxon>
        <taxon>Cirrhinus</taxon>
    </lineage>
</organism>
<gene>
    <name evidence="1" type="ORF">QQF64_033408</name>
</gene>
<dbReference type="Proteomes" id="UP001558613">
    <property type="component" value="Unassembled WGS sequence"/>
</dbReference>
<evidence type="ECO:0000313" key="1">
    <source>
        <dbReference type="EMBL" id="KAL1268045.1"/>
    </source>
</evidence>
<protein>
    <submittedName>
        <fullName evidence="1">Uncharacterized protein</fullName>
    </submittedName>
</protein>
<accession>A0ABR3MU18</accession>
<reference evidence="1 2" key="1">
    <citation type="submission" date="2023-09" db="EMBL/GenBank/DDBJ databases">
        <authorList>
            <person name="Wang M."/>
        </authorList>
    </citation>
    <scope>NUCLEOTIDE SEQUENCE [LARGE SCALE GENOMIC DNA]</scope>
    <source>
        <strain evidence="1">GT-2023</strain>
        <tissue evidence="1">Liver</tissue>
    </source>
</reference>
<comment type="caution">
    <text evidence="1">The sequence shown here is derived from an EMBL/GenBank/DDBJ whole genome shotgun (WGS) entry which is preliminary data.</text>
</comment>
<sequence length="121" mass="12923">MFEVWESHFGHNGGYLKALGNKTEVRVGGGREGFLPFLFCLSNLKPSLSLATFAAPLASGHFLGGISGSGYFIRQSPKGYLFSRELLRSIQLPAASAGLSHPAVHLTATAKVMSPSLPFQD</sequence>
<name>A0ABR3MU18_9TELE</name>
<proteinExistence type="predicted"/>
<evidence type="ECO:0000313" key="2">
    <source>
        <dbReference type="Proteomes" id="UP001558613"/>
    </source>
</evidence>